<feature type="compositionally biased region" description="Basic and acidic residues" evidence="1">
    <location>
        <begin position="60"/>
        <end position="71"/>
    </location>
</feature>
<sequence>NLLLQIAPRHELEVVKDLMVDDDVEVNLKAISFEYGGGLLEWKNGDEKVNEDEKDDDVEKDGGEKAKSIEEERPQTIVVREVAKTDIAFFNQEEFVGEAYQVTYNLFAG</sequence>
<feature type="region of interest" description="Disordered" evidence="1">
    <location>
        <begin position="41"/>
        <end position="71"/>
    </location>
</feature>
<accession>A0A7J7MTD0</accession>
<organism evidence="2 3">
    <name type="scientific">Kingdonia uniflora</name>
    <dbReference type="NCBI Taxonomy" id="39325"/>
    <lineage>
        <taxon>Eukaryota</taxon>
        <taxon>Viridiplantae</taxon>
        <taxon>Streptophyta</taxon>
        <taxon>Embryophyta</taxon>
        <taxon>Tracheophyta</taxon>
        <taxon>Spermatophyta</taxon>
        <taxon>Magnoliopsida</taxon>
        <taxon>Ranunculales</taxon>
        <taxon>Circaeasteraceae</taxon>
        <taxon>Kingdonia</taxon>
    </lineage>
</organism>
<evidence type="ECO:0000256" key="1">
    <source>
        <dbReference type="SAM" id="MobiDB-lite"/>
    </source>
</evidence>
<protein>
    <submittedName>
        <fullName evidence="2">Uncharacterized protein</fullName>
    </submittedName>
</protein>
<gene>
    <name evidence="2" type="ORF">GIB67_014917</name>
</gene>
<evidence type="ECO:0000313" key="3">
    <source>
        <dbReference type="Proteomes" id="UP000541444"/>
    </source>
</evidence>
<dbReference type="EMBL" id="JACGCM010001237">
    <property type="protein sequence ID" value="KAF6158123.1"/>
    <property type="molecule type" value="Genomic_DNA"/>
</dbReference>
<proteinExistence type="predicted"/>
<name>A0A7J7MTD0_9MAGN</name>
<reference evidence="2 3" key="1">
    <citation type="journal article" date="2020" name="IScience">
        <title>Genome Sequencing of the Endangered Kingdonia uniflora (Circaeasteraceae, Ranunculales) Reveals Potential Mechanisms of Evolutionary Specialization.</title>
        <authorList>
            <person name="Sun Y."/>
            <person name="Deng T."/>
            <person name="Zhang A."/>
            <person name="Moore M.J."/>
            <person name="Landis J.B."/>
            <person name="Lin N."/>
            <person name="Zhang H."/>
            <person name="Zhang X."/>
            <person name="Huang J."/>
            <person name="Zhang X."/>
            <person name="Sun H."/>
            <person name="Wang H."/>
        </authorList>
    </citation>
    <scope>NUCLEOTIDE SEQUENCE [LARGE SCALE GENOMIC DNA]</scope>
    <source>
        <strain evidence="2">TB1705</strain>
        <tissue evidence="2">Leaf</tissue>
    </source>
</reference>
<dbReference type="AlphaFoldDB" id="A0A7J7MTD0"/>
<evidence type="ECO:0000313" key="2">
    <source>
        <dbReference type="EMBL" id="KAF6158123.1"/>
    </source>
</evidence>
<feature type="compositionally biased region" description="Acidic residues" evidence="1">
    <location>
        <begin position="49"/>
        <end position="59"/>
    </location>
</feature>
<comment type="caution">
    <text evidence="2">The sequence shown here is derived from an EMBL/GenBank/DDBJ whole genome shotgun (WGS) entry which is preliminary data.</text>
</comment>
<keyword evidence="3" id="KW-1185">Reference proteome</keyword>
<dbReference type="Proteomes" id="UP000541444">
    <property type="component" value="Unassembled WGS sequence"/>
</dbReference>
<feature type="non-terminal residue" evidence="2">
    <location>
        <position position="1"/>
    </location>
</feature>